<keyword evidence="2" id="KW-0808">Transferase</keyword>
<evidence type="ECO:0000259" key="1">
    <source>
        <dbReference type="PROSITE" id="PS51186"/>
    </source>
</evidence>
<evidence type="ECO:0000313" key="3">
    <source>
        <dbReference type="Proteomes" id="UP000199559"/>
    </source>
</evidence>
<proteinExistence type="predicted"/>
<dbReference type="AlphaFoldDB" id="A0A1I3LM31"/>
<dbReference type="EMBL" id="FORM01000002">
    <property type="protein sequence ID" value="SFI85545.1"/>
    <property type="molecule type" value="Genomic_DNA"/>
</dbReference>
<sequence length="171" mass="19385">MIVAETERLIITKFTVDDAPFFMDLINTPKFKKFIGDRKINTIQKAQQRIKEGHLKNYAELGYGFYKLLLKSENNIPIGTCGLTKREHLELPDLGFAMLPEFEGKGFGLESSKAILKLATETFKIKKIGAITAPNNAASIKLIEKLGLTYEKKVKPFEDDQELMLFAKTLR</sequence>
<gene>
    <name evidence="2" type="ORF">SAMN05443431_102474</name>
</gene>
<dbReference type="InterPro" id="IPR051531">
    <property type="entry name" value="N-acetyltransferase"/>
</dbReference>
<dbReference type="InterPro" id="IPR000182">
    <property type="entry name" value="GNAT_dom"/>
</dbReference>
<dbReference type="RefSeq" id="WP_090838209.1">
    <property type="nucleotide sequence ID" value="NZ_FORM01000002.1"/>
</dbReference>
<reference evidence="3" key="1">
    <citation type="submission" date="2016-10" db="EMBL/GenBank/DDBJ databases">
        <authorList>
            <person name="Varghese N."/>
            <person name="Submissions S."/>
        </authorList>
    </citation>
    <scope>NUCLEOTIDE SEQUENCE [LARGE SCALE GENOMIC DNA]</scope>
    <source>
        <strain evidence="3">DSM 28881</strain>
    </source>
</reference>
<dbReference type="Pfam" id="PF13302">
    <property type="entry name" value="Acetyltransf_3"/>
    <property type="match status" value="1"/>
</dbReference>
<dbReference type="PANTHER" id="PTHR43792">
    <property type="entry name" value="GNAT FAMILY, PUTATIVE (AFU_ORTHOLOGUE AFUA_3G00765)-RELATED-RELATED"/>
    <property type="match status" value="1"/>
</dbReference>
<dbReference type="STRING" id="1144750.SAMN05443431_102474"/>
<dbReference type="InterPro" id="IPR016181">
    <property type="entry name" value="Acyl_CoA_acyltransferase"/>
</dbReference>
<dbReference type="GO" id="GO:0016747">
    <property type="term" value="F:acyltransferase activity, transferring groups other than amino-acyl groups"/>
    <property type="evidence" value="ECO:0007669"/>
    <property type="project" value="InterPro"/>
</dbReference>
<dbReference type="PANTHER" id="PTHR43792:SF1">
    <property type="entry name" value="N-ACETYLTRANSFERASE DOMAIN-CONTAINING PROTEIN"/>
    <property type="match status" value="1"/>
</dbReference>
<evidence type="ECO:0000313" key="2">
    <source>
        <dbReference type="EMBL" id="SFI85545.1"/>
    </source>
</evidence>
<keyword evidence="3" id="KW-1185">Reference proteome</keyword>
<organism evidence="2 3">
    <name type="scientific">Olleya namhaensis</name>
    <dbReference type="NCBI Taxonomy" id="1144750"/>
    <lineage>
        <taxon>Bacteria</taxon>
        <taxon>Pseudomonadati</taxon>
        <taxon>Bacteroidota</taxon>
        <taxon>Flavobacteriia</taxon>
        <taxon>Flavobacteriales</taxon>
        <taxon>Flavobacteriaceae</taxon>
    </lineage>
</organism>
<dbReference type="SUPFAM" id="SSF55729">
    <property type="entry name" value="Acyl-CoA N-acyltransferases (Nat)"/>
    <property type="match status" value="1"/>
</dbReference>
<dbReference type="Proteomes" id="UP000199559">
    <property type="component" value="Unassembled WGS sequence"/>
</dbReference>
<name>A0A1I3LM31_9FLAO</name>
<feature type="domain" description="N-acetyltransferase" evidence="1">
    <location>
        <begin position="9"/>
        <end position="171"/>
    </location>
</feature>
<accession>A0A1I3LM31</accession>
<dbReference type="PROSITE" id="PS51186">
    <property type="entry name" value="GNAT"/>
    <property type="match status" value="1"/>
</dbReference>
<dbReference type="Gene3D" id="3.40.630.30">
    <property type="match status" value="1"/>
</dbReference>
<protein>
    <submittedName>
        <fullName evidence="2">Protein N-acetyltransferase, RimJ/RimL family</fullName>
    </submittedName>
</protein>